<evidence type="ECO:0000313" key="1">
    <source>
        <dbReference type="EMBL" id="MDC8753987.1"/>
    </source>
</evidence>
<organism evidence="1 2">
    <name type="scientific">Erythrobacter fulvus</name>
    <dbReference type="NCBI Taxonomy" id="2987523"/>
    <lineage>
        <taxon>Bacteria</taxon>
        <taxon>Pseudomonadati</taxon>
        <taxon>Pseudomonadota</taxon>
        <taxon>Alphaproteobacteria</taxon>
        <taxon>Sphingomonadales</taxon>
        <taxon>Erythrobacteraceae</taxon>
        <taxon>Erythrobacter/Porphyrobacter group</taxon>
        <taxon>Erythrobacter</taxon>
    </lineage>
</organism>
<dbReference type="RefSeq" id="WP_273676706.1">
    <property type="nucleotide sequence ID" value="NZ_JAQQXQ010000003.1"/>
</dbReference>
<name>A0ABT5JR03_9SPHN</name>
<evidence type="ECO:0000313" key="2">
    <source>
        <dbReference type="Proteomes" id="UP001216558"/>
    </source>
</evidence>
<proteinExistence type="predicted"/>
<dbReference type="Pfam" id="PF18856">
    <property type="entry name" value="baeRF_family12"/>
    <property type="match status" value="1"/>
</dbReference>
<sequence length="151" mass="16442">MILPKDVLVLVADGGRMMLMRNDGDAVSPKLAVIEHRDNPAPANRDLFADAPGRAFESHSPARSAYDNRDPHAERERAFLASASAALESHVTKDTPGIIIAADPVSLGHLRQHYPQDITKLLLTEFDKDLTAMTVGDITDYLALAEFPAAR</sequence>
<accession>A0ABT5JR03</accession>
<dbReference type="Proteomes" id="UP001216558">
    <property type="component" value="Unassembled WGS sequence"/>
</dbReference>
<reference evidence="1 2" key="1">
    <citation type="submission" date="2022-10" db="EMBL/GenBank/DDBJ databases">
        <title>Erythrobacter sp. sf7 Genome sequencing.</title>
        <authorList>
            <person name="Park S."/>
        </authorList>
    </citation>
    <scope>NUCLEOTIDE SEQUENCE [LARGE SCALE GENOMIC DNA]</scope>
    <source>
        <strain evidence="2">sf7</strain>
    </source>
</reference>
<keyword evidence="2" id="KW-1185">Reference proteome</keyword>
<comment type="caution">
    <text evidence="1">The sequence shown here is derived from an EMBL/GenBank/DDBJ whole genome shotgun (WGS) entry which is preliminary data.</text>
</comment>
<protein>
    <submittedName>
        <fullName evidence="1">Host attachment protein</fullName>
    </submittedName>
</protein>
<dbReference type="EMBL" id="JAQQXQ010000003">
    <property type="protein sequence ID" value="MDC8753987.1"/>
    <property type="molecule type" value="Genomic_DNA"/>
</dbReference>
<dbReference type="InterPro" id="IPR041374">
    <property type="entry name" value="BaeRF_family12"/>
</dbReference>
<gene>
    <name evidence="1" type="ORF">OIK40_04935</name>
</gene>